<keyword evidence="3" id="KW-0479">Metal-binding</keyword>
<evidence type="ECO:0000256" key="2">
    <source>
        <dbReference type="ARBA" id="ARBA00022714"/>
    </source>
</evidence>
<dbReference type="SUPFAM" id="SSF55961">
    <property type="entry name" value="Bet v1-like"/>
    <property type="match status" value="1"/>
</dbReference>
<dbReference type="OrthoDB" id="5243643at2"/>
<keyword evidence="9" id="KW-1185">Reference proteome</keyword>
<organism evidence="8 9">
    <name type="scientific">Amycolatopsis acidicola</name>
    <dbReference type="NCBI Taxonomy" id="2596893"/>
    <lineage>
        <taxon>Bacteria</taxon>
        <taxon>Bacillati</taxon>
        <taxon>Actinomycetota</taxon>
        <taxon>Actinomycetes</taxon>
        <taxon>Pseudonocardiales</taxon>
        <taxon>Pseudonocardiaceae</taxon>
        <taxon>Amycolatopsis</taxon>
    </lineage>
</organism>
<dbReference type="PROSITE" id="PS51296">
    <property type="entry name" value="RIESKE"/>
    <property type="match status" value="1"/>
</dbReference>
<dbReference type="GO" id="GO:0051213">
    <property type="term" value="F:dioxygenase activity"/>
    <property type="evidence" value="ECO:0007669"/>
    <property type="project" value="UniProtKB-KW"/>
</dbReference>
<dbReference type="InterPro" id="IPR015879">
    <property type="entry name" value="Ring_hydroxy_dOase_asu_C_dom"/>
</dbReference>
<evidence type="ECO:0000313" key="8">
    <source>
        <dbReference type="EMBL" id="KAA9164041.1"/>
    </source>
</evidence>
<evidence type="ECO:0000313" key="9">
    <source>
        <dbReference type="Proteomes" id="UP000319769"/>
    </source>
</evidence>
<keyword evidence="4" id="KW-0560">Oxidoreductase</keyword>
<dbReference type="Gene3D" id="3.90.380.10">
    <property type="entry name" value="Naphthalene 1,2-dioxygenase Alpha Subunit, Chain A, domain 1"/>
    <property type="match status" value="1"/>
</dbReference>
<dbReference type="PRINTS" id="PR00090">
    <property type="entry name" value="RNGDIOXGNASE"/>
</dbReference>
<keyword evidence="8" id="KW-0223">Dioxygenase</keyword>
<dbReference type="SUPFAM" id="SSF50022">
    <property type="entry name" value="ISP domain"/>
    <property type="match status" value="1"/>
</dbReference>
<evidence type="ECO:0000256" key="4">
    <source>
        <dbReference type="ARBA" id="ARBA00023002"/>
    </source>
</evidence>
<evidence type="ECO:0000256" key="3">
    <source>
        <dbReference type="ARBA" id="ARBA00022723"/>
    </source>
</evidence>
<dbReference type="GO" id="GO:0051537">
    <property type="term" value="F:2 iron, 2 sulfur cluster binding"/>
    <property type="evidence" value="ECO:0007669"/>
    <property type="project" value="UniProtKB-KW"/>
</dbReference>
<keyword evidence="5" id="KW-0408">Iron</keyword>
<evidence type="ECO:0000256" key="1">
    <source>
        <dbReference type="ARBA" id="ARBA00001962"/>
    </source>
</evidence>
<comment type="cofactor">
    <cofactor evidence="1">
        <name>Fe cation</name>
        <dbReference type="ChEBI" id="CHEBI:24875"/>
    </cofactor>
</comment>
<dbReference type="RefSeq" id="WP_144754395.1">
    <property type="nucleotide sequence ID" value="NZ_VMNW02000008.1"/>
</dbReference>
<dbReference type="InterPro" id="IPR017941">
    <property type="entry name" value="Rieske_2Fe-2S"/>
</dbReference>
<accession>A0A5N0VGT3</accession>
<feature type="domain" description="Rieske" evidence="7">
    <location>
        <begin position="42"/>
        <end position="150"/>
    </location>
</feature>
<dbReference type="Proteomes" id="UP000319769">
    <property type="component" value="Unassembled WGS sequence"/>
</dbReference>
<gene>
    <name evidence="8" type="ORF">FPZ12_008470</name>
</gene>
<dbReference type="GO" id="GO:0016705">
    <property type="term" value="F:oxidoreductase activity, acting on paired donors, with incorporation or reduction of molecular oxygen"/>
    <property type="evidence" value="ECO:0007669"/>
    <property type="project" value="UniProtKB-ARBA"/>
</dbReference>
<dbReference type="GO" id="GO:0005506">
    <property type="term" value="F:iron ion binding"/>
    <property type="evidence" value="ECO:0007669"/>
    <property type="project" value="InterPro"/>
</dbReference>
<name>A0A5N0VGT3_9PSEU</name>
<keyword evidence="6" id="KW-0411">Iron-sulfur</keyword>
<dbReference type="CDD" id="cd03469">
    <property type="entry name" value="Rieske_RO_Alpha_N"/>
    <property type="match status" value="1"/>
</dbReference>
<dbReference type="Gene3D" id="2.102.10.10">
    <property type="entry name" value="Rieske [2Fe-2S] iron-sulphur domain"/>
    <property type="match status" value="1"/>
</dbReference>
<dbReference type="InterPro" id="IPR036922">
    <property type="entry name" value="Rieske_2Fe-2S_sf"/>
</dbReference>
<evidence type="ECO:0000259" key="7">
    <source>
        <dbReference type="PROSITE" id="PS51296"/>
    </source>
</evidence>
<evidence type="ECO:0000256" key="5">
    <source>
        <dbReference type="ARBA" id="ARBA00023004"/>
    </source>
</evidence>
<dbReference type="PANTHER" id="PTHR43756">
    <property type="entry name" value="CHOLINE MONOOXYGENASE, CHLOROPLASTIC"/>
    <property type="match status" value="1"/>
</dbReference>
<dbReference type="GO" id="GO:0004497">
    <property type="term" value="F:monooxygenase activity"/>
    <property type="evidence" value="ECO:0007669"/>
    <property type="project" value="UniProtKB-ARBA"/>
</dbReference>
<sequence>MSTPVSPATDEEHVFYVGPPKDRFIDADWLRKDVKAVFRPRWHFAGHTSELDEPNSFITYRLGDDELVITRGADQNLTAYYNVCPHRGHPIVTSERGRAGRNLMCNYHGWTFSKKDGVCLSATRMPEGTNVSQWRLQNAWVEDFHGLIFVSFAESRPTSVAELAADLVTPESGILGYDFDRMKLAAVEHMEIEANWKVVNENDHECYHCALNHPELAERYGGGDPFTGFTVVEDLDNPPKLFSEDEWALIEVGPSQSDYVCTVPSPRVKGAELADPPDVQLFWQPSGHLTVLRDHAWLWSIKPLGPERTLLSQYWFVADAAQEGVDYDVEKLKSLFDITMRQDKELCENVQRGMNTSSYQPGPLNPHHQSPAIEFYRWYQECLDNDRSA</sequence>
<dbReference type="AlphaFoldDB" id="A0A5N0VGT3"/>
<dbReference type="Pfam" id="PF00355">
    <property type="entry name" value="Rieske"/>
    <property type="match status" value="1"/>
</dbReference>
<proteinExistence type="predicted"/>
<dbReference type="Pfam" id="PF00848">
    <property type="entry name" value="Ring_hydroxyl_A"/>
    <property type="match status" value="1"/>
</dbReference>
<reference evidence="8" key="1">
    <citation type="submission" date="2019-09" db="EMBL/GenBank/DDBJ databases">
        <authorList>
            <person name="Teo W.F.A."/>
            <person name="Duangmal K."/>
        </authorList>
    </citation>
    <scope>NUCLEOTIDE SEQUENCE [LARGE SCALE GENOMIC DNA]</scope>
    <source>
        <strain evidence="8">K81G1</strain>
    </source>
</reference>
<dbReference type="InterPro" id="IPR001663">
    <property type="entry name" value="Rng_hydr_dOase-A"/>
</dbReference>
<keyword evidence="2" id="KW-0001">2Fe-2S</keyword>
<dbReference type="PANTHER" id="PTHR43756:SF5">
    <property type="entry name" value="CHOLINE MONOOXYGENASE, CHLOROPLASTIC"/>
    <property type="match status" value="1"/>
</dbReference>
<dbReference type="EMBL" id="VMNW02000008">
    <property type="protein sequence ID" value="KAA9164041.1"/>
    <property type="molecule type" value="Genomic_DNA"/>
</dbReference>
<protein>
    <submittedName>
        <fullName evidence="8">Aromatic ring-hydroxylating dioxygenase subunit alpha</fullName>
    </submittedName>
</protein>
<comment type="caution">
    <text evidence="8">The sequence shown here is derived from an EMBL/GenBank/DDBJ whole genome shotgun (WGS) entry which is preliminary data.</text>
</comment>
<evidence type="ECO:0000256" key="6">
    <source>
        <dbReference type="ARBA" id="ARBA00023014"/>
    </source>
</evidence>